<sequence length="313" mass="33350">MVVVSDKVWHRNNLREKEEVMEFSKCKKVLAAVTIATALTGAVAVAAPTDFSGTLVAQAASSNSLDFSQVNAALAKYNALNEADYTATSWQTLKQEDATVKQIETAVAQMKTQTDSEIKENGRSISDVQSNLNQFAKELDEAIDTVLVKKSEVVSLNFTAIKAAIARYKALNQADYTPESWTAFKASLVDRDGAPFDVNSYAAEIADLESLTPDELVYLLRLTGTTAAEIQAALDHDAALINQSIDLLVAGATTQPTATVANNLPTTSAPKGAVAKTNLVKTEKASTLAPFALLAVSAVTMLGSVAYKIRKAD</sequence>
<organism evidence="3 4">
    <name type="scientific">Pseudolactococcus reticulitermitis</name>
    <dbReference type="NCBI Taxonomy" id="2025039"/>
    <lineage>
        <taxon>Bacteria</taxon>
        <taxon>Bacillati</taxon>
        <taxon>Bacillota</taxon>
        <taxon>Bacilli</taxon>
        <taxon>Lactobacillales</taxon>
        <taxon>Streptococcaceae</taxon>
        <taxon>Pseudolactococcus</taxon>
    </lineage>
</organism>
<reference evidence="4" key="1">
    <citation type="submission" date="2017-08" db="EMBL/GenBank/DDBJ databases">
        <title>Draft genome sequence of Lactococcus sp. strain Rs-Y01, isolated from the gut of the lower termite Reticulitermes speratus.</title>
        <authorList>
            <person name="Ohkuma M."/>
            <person name="Yuki M."/>
        </authorList>
    </citation>
    <scope>NUCLEOTIDE SEQUENCE [LARGE SCALE GENOMIC DNA]</scope>
    <source>
        <strain evidence="4">Rs-Y01</strain>
    </source>
</reference>
<keyword evidence="2" id="KW-0812">Transmembrane</keyword>
<keyword evidence="1" id="KW-0175">Coiled coil</keyword>
<keyword evidence="2" id="KW-1133">Transmembrane helix</keyword>
<evidence type="ECO:0000256" key="2">
    <source>
        <dbReference type="SAM" id="Phobius"/>
    </source>
</evidence>
<comment type="caution">
    <text evidence="3">The sequence shown here is derived from an EMBL/GenBank/DDBJ whole genome shotgun (WGS) entry which is preliminary data.</text>
</comment>
<dbReference type="EMBL" id="BEDT01000003">
    <property type="protein sequence ID" value="GAX47839.1"/>
    <property type="molecule type" value="Genomic_DNA"/>
</dbReference>
<keyword evidence="2" id="KW-0472">Membrane</keyword>
<feature type="coiled-coil region" evidence="1">
    <location>
        <begin position="93"/>
        <end position="145"/>
    </location>
</feature>
<accession>A0A224X0S2</accession>
<evidence type="ECO:0000256" key="1">
    <source>
        <dbReference type="SAM" id="Coils"/>
    </source>
</evidence>
<keyword evidence="4" id="KW-1185">Reference proteome</keyword>
<feature type="transmembrane region" description="Helical" evidence="2">
    <location>
        <begin position="288"/>
        <end position="307"/>
    </location>
</feature>
<evidence type="ECO:0000313" key="4">
    <source>
        <dbReference type="Proteomes" id="UP000218689"/>
    </source>
</evidence>
<dbReference type="Proteomes" id="UP000218689">
    <property type="component" value="Unassembled WGS sequence"/>
</dbReference>
<evidence type="ECO:0000313" key="3">
    <source>
        <dbReference type="EMBL" id="GAX47839.1"/>
    </source>
</evidence>
<dbReference type="AlphaFoldDB" id="A0A224X0S2"/>
<evidence type="ECO:0008006" key="5">
    <source>
        <dbReference type="Google" id="ProtNLM"/>
    </source>
</evidence>
<name>A0A224X0S2_9LACT</name>
<protein>
    <recommendedName>
        <fullName evidence="5">Gram-positive cocci surface proteins LPxTG domain-containing protein</fullName>
    </recommendedName>
</protein>
<proteinExistence type="predicted"/>
<gene>
    <name evidence="3" type="ORF">RsY01_1443</name>
</gene>